<dbReference type="Proteomes" id="UP000233837">
    <property type="component" value="Unassembled WGS sequence"/>
</dbReference>
<reference evidence="1 2" key="2">
    <citation type="journal article" date="2017" name="Nature">
        <title>The Apostasia genome and the evolution of orchids.</title>
        <authorList>
            <person name="Zhang G.Q."/>
            <person name="Liu K.W."/>
            <person name="Li Z."/>
            <person name="Lohaus R."/>
            <person name="Hsiao Y.Y."/>
            <person name="Niu S.C."/>
            <person name="Wang J.Y."/>
            <person name="Lin Y.C."/>
            <person name="Xu Q."/>
            <person name="Chen L.J."/>
            <person name="Yoshida K."/>
            <person name="Fujiwara S."/>
            <person name="Wang Z.W."/>
            <person name="Zhang Y.Q."/>
            <person name="Mitsuda N."/>
            <person name="Wang M."/>
            <person name="Liu G.H."/>
            <person name="Pecoraro L."/>
            <person name="Huang H.X."/>
            <person name="Xiao X.J."/>
            <person name="Lin M."/>
            <person name="Wu X.Y."/>
            <person name="Wu W.L."/>
            <person name="Chen Y.Y."/>
            <person name="Chang S.B."/>
            <person name="Sakamoto S."/>
            <person name="Ohme-Takagi M."/>
            <person name="Yagi M."/>
            <person name="Zeng S.J."/>
            <person name="Shen C.Y."/>
            <person name="Yeh C.M."/>
            <person name="Luo Y.B."/>
            <person name="Tsai W.C."/>
            <person name="Van de Peer Y."/>
            <person name="Liu Z.J."/>
        </authorList>
    </citation>
    <scope>NUCLEOTIDE SEQUENCE [LARGE SCALE GENOMIC DNA]</scope>
    <source>
        <tissue evidence="1">The whole plant</tissue>
    </source>
</reference>
<dbReference type="AlphaFoldDB" id="A0A2I0VU58"/>
<keyword evidence="2" id="KW-1185">Reference proteome</keyword>
<accession>A0A2I0VU58</accession>
<name>A0A2I0VU58_9ASPA</name>
<reference evidence="1 2" key="1">
    <citation type="journal article" date="2016" name="Sci. Rep.">
        <title>The Dendrobium catenatum Lindl. genome sequence provides insights into polysaccharide synthase, floral development and adaptive evolution.</title>
        <authorList>
            <person name="Zhang G.Q."/>
            <person name="Xu Q."/>
            <person name="Bian C."/>
            <person name="Tsai W.C."/>
            <person name="Yeh C.M."/>
            <person name="Liu K.W."/>
            <person name="Yoshida K."/>
            <person name="Zhang L.S."/>
            <person name="Chang S.B."/>
            <person name="Chen F."/>
            <person name="Shi Y."/>
            <person name="Su Y.Y."/>
            <person name="Zhang Y.Q."/>
            <person name="Chen L.J."/>
            <person name="Yin Y."/>
            <person name="Lin M."/>
            <person name="Huang H."/>
            <person name="Deng H."/>
            <person name="Wang Z.W."/>
            <person name="Zhu S.L."/>
            <person name="Zhao X."/>
            <person name="Deng C."/>
            <person name="Niu S.C."/>
            <person name="Huang J."/>
            <person name="Wang M."/>
            <person name="Liu G.H."/>
            <person name="Yang H.J."/>
            <person name="Xiao X.J."/>
            <person name="Hsiao Y.Y."/>
            <person name="Wu W.L."/>
            <person name="Chen Y.Y."/>
            <person name="Mitsuda N."/>
            <person name="Ohme-Takagi M."/>
            <person name="Luo Y.B."/>
            <person name="Van de Peer Y."/>
            <person name="Liu Z.J."/>
        </authorList>
    </citation>
    <scope>NUCLEOTIDE SEQUENCE [LARGE SCALE GENOMIC DNA]</scope>
    <source>
        <tissue evidence="1">The whole plant</tissue>
    </source>
</reference>
<evidence type="ECO:0000313" key="1">
    <source>
        <dbReference type="EMBL" id="PKU66958.1"/>
    </source>
</evidence>
<protein>
    <submittedName>
        <fullName evidence="1">Uncharacterized protein</fullName>
    </submittedName>
</protein>
<proteinExistence type="predicted"/>
<sequence length="91" mass="10385">MVRGLGLGREGDLVYRSIGVFVCGREKSRELTFGWLLATLKSDDRYSRWIYGIYRIDAENIEISAGFEQDFGDSTGARYVYAGFWLLPSFV</sequence>
<dbReference type="EMBL" id="KZ503234">
    <property type="protein sequence ID" value="PKU66958.1"/>
    <property type="molecule type" value="Genomic_DNA"/>
</dbReference>
<gene>
    <name evidence="1" type="ORF">MA16_Dca017278</name>
</gene>
<organism evidence="1 2">
    <name type="scientific">Dendrobium catenatum</name>
    <dbReference type="NCBI Taxonomy" id="906689"/>
    <lineage>
        <taxon>Eukaryota</taxon>
        <taxon>Viridiplantae</taxon>
        <taxon>Streptophyta</taxon>
        <taxon>Embryophyta</taxon>
        <taxon>Tracheophyta</taxon>
        <taxon>Spermatophyta</taxon>
        <taxon>Magnoliopsida</taxon>
        <taxon>Liliopsida</taxon>
        <taxon>Asparagales</taxon>
        <taxon>Orchidaceae</taxon>
        <taxon>Epidendroideae</taxon>
        <taxon>Malaxideae</taxon>
        <taxon>Dendrobiinae</taxon>
        <taxon>Dendrobium</taxon>
    </lineage>
</organism>
<evidence type="ECO:0000313" key="2">
    <source>
        <dbReference type="Proteomes" id="UP000233837"/>
    </source>
</evidence>